<dbReference type="EMBL" id="MJEH01000022">
    <property type="protein sequence ID" value="OEH92807.1"/>
    <property type="molecule type" value="Genomic_DNA"/>
</dbReference>
<dbReference type="Gene3D" id="3.90.650.10">
    <property type="entry name" value="PurM-like C-terminal domain"/>
    <property type="match status" value="1"/>
</dbReference>
<dbReference type="Gene3D" id="3.30.1330.10">
    <property type="entry name" value="PurM-like, N-terminal domain"/>
    <property type="match status" value="1"/>
</dbReference>
<organism evidence="4 5">
    <name type="scientific">Bacillus solimangrovi</name>
    <dbReference type="NCBI Taxonomy" id="1305675"/>
    <lineage>
        <taxon>Bacteria</taxon>
        <taxon>Bacillati</taxon>
        <taxon>Bacillota</taxon>
        <taxon>Bacilli</taxon>
        <taxon>Bacillales</taxon>
        <taxon>Bacillaceae</taxon>
        <taxon>Bacillus</taxon>
    </lineage>
</organism>
<evidence type="ECO:0000259" key="3">
    <source>
        <dbReference type="Pfam" id="PF02769"/>
    </source>
</evidence>
<dbReference type="PIRSF" id="PIRSF005644">
    <property type="entry name" value="Hdrgns_mtr_HypE"/>
    <property type="match status" value="1"/>
</dbReference>
<dbReference type="Pfam" id="PF02769">
    <property type="entry name" value="AIRS_C"/>
    <property type="match status" value="1"/>
</dbReference>
<dbReference type="STRING" id="1305675.BFG57_02095"/>
<dbReference type="PANTHER" id="PTHR30303">
    <property type="entry name" value="HYDROGENASE ISOENZYMES FORMATION PROTEIN HYPE"/>
    <property type="match status" value="1"/>
</dbReference>
<comment type="similarity">
    <text evidence="1">Belongs to the HypE family.</text>
</comment>
<comment type="caution">
    <text evidence="4">The sequence shown here is derived from an EMBL/GenBank/DDBJ whole genome shotgun (WGS) entry which is preliminary data.</text>
</comment>
<dbReference type="Pfam" id="PF00586">
    <property type="entry name" value="AIRS"/>
    <property type="match status" value="1"/>
</dbReference>
<feature type="domain" description="PurM-like C-terminal" evidence="3">
    <location>
        <begin position="158"/>
        <end position="308"/>
    </location>
</feature>
<dbReference type="PANTHER" id="PTHR30303:SF0">
    <property type="entry name" value="CARBAMOYL DEHYDRATASE HYPE"/>
    <property type="match status" value="1"/>
</dbReference>
<dbReference type="RefSeq" id="WP_069717249.1">
    <property type="nucleotide sequence ID" value="NZ_MJEH01000022.1"/>
</dbReference>
<dbReference type="CDD" id="cd02197">
    <property type="entry name" value="HypE"/>
    <property type="match status" value="1"/>
</dbReference>
<dbReference type="OrthoDB" id="9801934at2"/>
<proteinExistence type="inferred from homology"/>
<accession>A0A1E5LFF1</accession>
<evidence type="ECO:0000259" key="2">
    <source>
        <dbReference type="Pfam" id="PF00586"/>
    </source>
</evidence>
<keyword evidence="5" id="KW-1185">Reference proteome</keyword>
<dbReference type="InterPro" id="IPR016188">
    <property type="entry name" value="PurM-like_N"/>
</dbReference>
<evidence type="ECO:0000313" key="4">
    <source>
        <dbReference type="EMBL" id="OEH92807.1"/>
    </source>
</evidence>
<sequence>MSGERINLAHGDGGELAHRLIQDVFVKAFGHEREAQQDAAIFDSPGTKLALTTDSFVIQPLFFPGGSIGKLAVAGTVNDLAVSGAVPLFLTASFIIEEGFRLTDLKQIVADMATEASNANVKIVAGDTKVVERGSADGLFINTAGVGRVIETTSTPVQEGDSVIVSGSIGDHGMAVLAARGELGLEMDLDSDCACLHAPIEALLNEIDGVKVMRDPTRGGLATTLVEICESEDLEIQLEEEAIPVRREVHGACDLLGFDPLYLANEGKVVMIVAEEVEEDVLQLLKKYKETEESKVIGRVTATTNGRILLETALGSRRMLRRLAGMQFPRIC</sequence>
<protein>
    <submittedName>
        <fullName evidence="4">Hydrogenase expression/formation protein HypE</fullName>
    </submittedName>
</protein>
<gene>
    <name evidence="4" type="ORF">BFG57_02095</name>
</gene>
<dbReference type="InterPro" id="IPR010918">
    <property type="entry name" value="PurM-like_C_dom"/>
</dbReference>
<dbReference type="InterPro" id="IPR011854">
    <property type="entry name" value="HypE"/>
</dbReference>
<evidence type="ECO:0000256" key="1">
    <source>
        <dbReference type="ARBA" id="ARBA00006243"/>
    </source>
</evidence>
<reference evidence="4 5" key="1">
    <citation type="submission" date="2016-08" db="EMBL/GenBank/DDBJ databases">
        <title>Genome of Bacillus solimangrovi GH2-4.</title>
        <authorList>
            <person name="Lim S."/>
            <person name="Kim B.-C."/>
        </authorList>
    </citation>
    <scope>NUCLEOTIDE SEQUENCE [LARGE SCALE GENOMIC DNA]</scope>
    <source>
        <strain evidence="4 5">GH2-4</strain>
    </source>
</reference>
<dbReference type="NCBIfam" id="TIGR02124">
    <property type="entry name" value="hypE"/>
    <property type="match status" value="1"/>
</dbReference>
<dbReference type="AlphaFoldDB" id="A0A1E5LFF1"/>
<dbReference type="GO" id="GO:0051604">
    <property type="term" value="P:protein maturation"/>
    <property type="evidence" value="ECO:0007669"/>
    <property type="project" value="TreeGrafter"/>
</dbReference>
<feature type="domain" description="PurM-like N-terminal" evidence="2">
    <location>
        <begin position="37"/>
        <end position="149"/>
    </location>
</feature>
<dbReference type="InterPro" id="IPR036921">
    <property type="entry name" value="PurM-like_N_sf"/>
</dbReference>
<dbReference type="InterPro" id="IPR036676">
    <property type="entry name" value="PurM-like_C_sf"/>
</dbReference>
<dbReference type="Proteomes" id="UP000095209">
    <property type="component" value="Unassembled WGS sequence"/>
</dbReference>
<evidence type="ECO:0000313" key="5">
    <source>
        <dbReference type="Proteomes" id="UP000095209"/>
    </source>
</evidence>
<dbReference type="SUPFAM" id="SSF56042">
    <property type="entry name" value="PurM C-terminal domain-like"/>
    <property type="match status" value="1"/>
</dbReference>
<name>A0A1E5LFF1_9BACI</name>
<dbReference type="SUPFAM" id="SSF55326">
    <property type="entry name" value="PurM N-terminal domain-like"/>
    <property type="match status" value="1"/>
</dbReference>